<dbReference type="EMBL" id="AB368180">
    <property type="protein sequence ID" value="BAG28254.1"/>
    <property type="molecule type" value="Genomic_DNA"/>
</dbReference>
<name>B2DD65_9BACT</name>
<evidence type="ECO:0000313" key="1">
    <source>
        <dbReference type="EMBL" id="BAG28254.1"/>
    </source>
</evidence>
<protein>
    <submittedName>
        <fullName evidence="1">Uncharacterized protein</fullName>
    </submittedName>
</protein>
<sequence length="148" mass="16931">MTLDALSSLYGLLGSQPFLLDLVKNKDRVKQRVREMTDVSLAFYDYLYDFLVENGYGQSGSWFQVFCEGKFESVRCDFSIMLSREMFCELEKIKDKGMLLEIVCHKVDDAVLAARTLGPDGLYLMIEPRFSSPDQASHAVDRVYNACR</sequence>
<proteinExistence type="predicted"/>
<organism evidence="1">
    <name type="scientific">Desulfotignum balticum</name>
    <dbReference type="NCBI Taxonomy" id="115781"/>
    <lineage>
        <taxon>Bacteria</taxon>
        <taxon>Pseudomonadati</taxon>
        <taxon>Thermodesulfobacteriota</taxon>
        <taxon>Desulfobacteria</taxon>
        <taxon>Desulfobacterales</taxon>
        <taxon>Desulfobacteraceae</taxon>
        <taxon>Desulfotignum</taxon>
    </lineage>
</organism>
<reference evidence="1" key="1">
    <citation type="journal article" date="2008" name="Appl. Microbiol. Biotechnol.">
        <title>Subtractive hybridization and random arbitrarily primed PCR analyses of a benzoate-assimilating bacterium, Desulfotignum balticum.</title>
        <authorList>
            <person name="Habe H."/>
            <person name="Kobuna A."/>
            <person name="Hosoda A."/>
            <person name="Kouzuma A."/>
            <person name="Yamane H."/>
            <person name="Nojiri H."/>
            <person name="Omori T."/>
            <person name="Watanabe K."/>
        </authorList>
    </citation>
    <scope>NUCLEOTIDE SEQUENCE</scope>
    <source>
        <strain evidence="1">DSM 7044</strain>
    </source>
</reference>
<dbReference type="AlphaFoldDB" id="B2DD65"/>
<accession>B2DD65</accession>